<dbReference type="AlphaFoldDB" id="A0A8S0RY96"/>
<organism evidence="8 9">
    <name type="scientific">Olea europaea subsp. europaea</name>
    <dbReference type="NCBI Taxonomy" id="158383"/>
    <lineage>
        <taxon>Eukaryota</taxon>
        <taxon>Viridiplantae</taxon>
        <taxon>Streptophyta</taxon>
        <taxon>Embryophyta</taxon>
        <taxon>Tracheophyta</taxon>
        <taxon>Spermatophyta</taxon>
        <taxon>Magnoliopsida</taxon>
        <taxon>eudicotyledons</taxon>
        <taxon>Gunneridae</taxon>
        <taxon>Pentapetalae</taxon>
        <taxon>asterids</taxon>
        <taxon>lamiids</taxon>
        <taxon>Lamiales</taxon>
        <taxon>Oleaceae</taxon>
        <taxon>Oleeae</taxon>
        <taxon>Olea</taxon>
    </lineage>
</organism>
<dbReference type="Proteomes" id="UP000594638">
    <property type="component" value="Unassembled WGS sequence"/>
</dbReference>
<dbReference type="Pfam" id="PF04130">
    <property type="entry name" value="GCP_C_terminal"/>
    <property type="match status" value="1"/>
</dbReference>
<proteinExistence type="inferred from homology"/>
<dbReference type="InterPro" id="IPR040457">
    <property type="entry name" value="GCP_C"/>
</dbReference>
<gene>
    <name evidence="8" type="ORF">OLEA9_A110208</name>
</gene>
<dbReference type="GO" id="GO:0051321">
    <property type="term" value="P:meiotic cell cycle"/>
    <property type="evidence" value="ECO:0007669"/>
    <property type="project" value="TreeGrafter"/>
</dbReference>
<evidence type="ECO:0000256" key="2">
    <source>
        <dbReference type="ARBA" id="ARBA00010337"/>
    </source>
</evidence>
<dbReference type="PANTHER" id="PTHR19302">
    <property type="entry name" value="GAMMA TUBULIN COMPLEX PROTEIN"/>
    <property type="match status" value="1"/>
</dbReference>
<protein>
    <recommendedName>
        <fullName evidence="6">Gamma-tubulin complex component</fullName>
    </recommendedName>
</protein>
<comment type="subcellular location">
    <subcellularLocation>
        <location evidence="1 6">Cytoplasm</location>
        <location evidence="1 6">Cytoskeleton</location>
        <location evidence="1 6">Microtubule organizing center</location>
    </subcellularLocation>
</comment>
<comment type="function">
    <text evidence="6">Component of the gamma-tubulin ring complex (gTuRC) which mediates microtubule nucleation.</text>
</comment>
<dbReference type="GO" id="GO:0005874">
    <property type="term" value="C:microtubule"/>
    <property type="evidence" value="ECO:0007669"/>
    <property type="project" value="UniProtKB-KW"/>
</dbReference>
<evidence type="ECO:0000256" key="1">
    <source>
        <dbReference type="ARBA" id="ARBA00004267"/>
    </source>
</evidence>
<reference evidence="8 9" key="1">
    <citation type="submission" date="2019-12" db="EMBL/GenBank/DDBJ databases">
        <authorList>
            <person name="Alioto T."/>
            <person name="Alioto T."/>
            <person name="Gomez Garrido J."/>
        </authorList>
    </citation>
    <scope>NUCLEOTIDE SEQUENCE [LARGE SCALE GENOMIC DNA]</scope>
</reference>
<evidence type="ECO:0000256" key="3">
    <source>
        <dbReference type="ARBA" id="ARBA00022490"/>
    </source>
</evidence>
<accession>A0A8S0RY96</accession>
<dbReference type="PANTHER" id="PTHR19302:SF27">
    <property type="entry name" value="GAMMA-TUBULIN COMPLEX COMPONENT 4"/>
    <property type="match status" value="1"/>
</dbReference>
<keyword evidence="5 6" id="KW-0206">Cytoskeleton</keyword>
<evidence type="ECO:0000313" key="8">
    <source>
        <dbReference type="EMBL" id="CAA2984049.1"/>
    </source>
</evidence>
<keyword evidence="3 6" id="KW-0963">Cytoplasm</keyword>
<dbReference type="InterPro" id="IPR042241">
    <property type="entry name" value="GCP_C_sf"/>
</dbReference>
<dbReference type="GO" id="GO:0051225">
    <property type="term" value="P:spindle assembly"/>
    <property type="evidence" value="ECO:0007669"/>
    <property type="project" value="TreeGrafter"/>
</dbReference>
<evidence type="ECO:0000259" key="7">
    <source>
        <dbReference type="Pfam" id="PF04130"/>
    </source>
</evidence>
<dbReference type="GO" id="GO:0000930">
    <property type="term" value="C:gamma-tubulin complex"/>
    <property type="evidence" value="ECO:0007669"/>
    <property type="project" value="TreeGrafter"/>
</dbReference>
<sequence length="234" mass="26430">MLHKLLLAPFAEGPTFKLVTDLSFIQPSVKEVFERIITLGFYYRELDRFASNCRNLSWISSSKDSPLLRNSELLKAKKSKQSVYQRAIANGIVEVLSLYSSAVLHIEQKLLPDSVPILESSEFHKRSFETAVASLKAIAASHLWQLVVVCADLDGHLKALKDYFFLAKGDFFQAWIRCLESQLNPPKVELPKVKSCSDGDFSTQSDTSLEMSLDGWDGIALEYSTDWPLQLFFT</sequence>
<dbReference type="EMBL" id="CACTIH010003751">
    <property type="protein sequence ID" value="CAA2984049.1"/>
    <property type="molecule type" value="Genomic_DNA"/>
</dbReference>
<dbReference type="GO" id="GO:0000922">
    <property type="term" value="C:spindle pole"/>
    <property type="evidence" value="ECO:0007669"/>
    <property type="project" value="InterPro"/>
</dbReference>
<dbReference type="OrthoDB" id="78652at2759"/>
<evidence type="ECO:0000256" key="6">
    <source>
        <dbReference type="RuleBase" id="RU363050"/>
    </source>
</evidence>
<dbReference type="GO" id="GO:0000278">
    <property type="term" value="P:mitotic cell cycle"/>
    <property type="evidence" value="ECO:0007669"/>
    <property type="project" value="TreeGrafter"/>
</dbReference>
<comment type="similarity">
    <text evidence="2 6">Belongs to the TUBGCP family.</text>
</comment>
<keyword evidence="9" id="KW-1185">Reference proteome</keyword>
<evidence type="ECO:0000256" key="5">
    <source>
        <dbReference type="ARBA" id="ARBA00023212"/>
    </source>
</evidence>
<evidence type="ECO:0000313" key="9">
    <source>
        <dbReference type="Proteomes" id="UP000594638"/>
    </source>
</evidence>
<dbReference type="InterPro" id="IPR007259">
    <property type="entry name" value="GCP"/>
</dbReference>
<keyword evidence="4 6" id="KW-0493">Microtubule</keyword>
<dbReference type="GO" id="GO:0043015">
    <property type="term" value="F:gamma-tubulin binding"/>
    <property type="evidence" value="ECO:0007669"/>
    <property type="project" value="InterPro"/>
</dbReference>
<dbReference type="GO" id="GO:0051011">
    <property type="term" value="F:microtubule minus-end binding"/>
    <property type="evidence" value="ECO:0007669"/>
    <property type="project" value="TreeGrafter"/>
</dbReference>
<evidence type="ECO:0000256" key="4">
    <source>
        <dbReference type="ARBA" id="ARBA00022701"/>
    </source>
</evidence>
<dbReference type="Gramene" id="OE9A110208T1">
    <property type="protein sequence ID" value="OE9A110208C1"/>
    <property type="gene ID" value="OE9A110208"/>
</dbReference>
<dbReference type="Gene3D" id="1.20.120.1900">
    <property type="entry name" value="Gamma-tubulin complex, C-terminal domain"/>
    <property type="match status" value="1"/>
</dbReference>
<dbReference type="GO" id="GO:0007020">
    <property type="term" value="P:microtubule nucleation"/>
    <property type="evidence" value="ECO:0007669"/>
    <property type="project" value="InterPro"/>
</dbReference>
<comment type="caution">
    <text evidence="8">The sequence shown here is derived from an EMBL/GenBank/DDBJ whole genome shotgun (WGS) entry which is preliminary data.</text>
</comment>
<name>A0A8S0RY96_OLEEU</name>
<dbReference type="GO" id="GO:0031122">
    <property type="term" value="P:cytoplasmic microtubule organization"/>
    <property type="evidence" value="ECO:0007669"/>
    <property type="project" value="TreeGrafter"/>
</dbReference>
<feature type="domain" description="Gamma tubulin complex component C-terminal" evidence="7">
    <location>
        <begin position="153"/>
        <end position="234"/>
    </location>
</feature>